<feature type="region of interest" description="Disordered" evidence="1">
    <location>
        <begin position="61"/>
        <end position="87"/>
    </location>
</feature>
<dbReference type="RefSeq" id="WP_146324328.1">
    <property type="nucleotide sequence ID" value="NZ_BAABLR010000072.1"/>
</dbReference>
<dbReference type="EMBL" id="VOHM01000011">
    <property type="protein sequence ID" value="TWT25619.1"/>
    <property type="molecule type" value="Genomic_DNA"/>
</dbReference>
<keyword evidence="3" id="KW-1185">Reference proteome</keyword>
<gene>
    <name evidence="2" type="ORF">FRX94_06550</name>
</gene>
<protein>
    <submittedName>
        <fullName evidence="2">Uncharacterized protein</fullName>
    </submittedName>
</protein>
<comment type="caution">
    <text evidence="2">The sequence shown here is derived from an EMBL/GenBank/DDBJ whole genome shotgun (WGS) entry which is preliminary data.</text>
</comment>
<organism evidence="2 3">
    <name type="scientific">Corynebacterium canis</name>
    <dbReference type="NCBI Taxonomy" id="679663"/>
    <lineage>
        <taxon>Bacteria</taxon>
        <taxon>Bacillati</taxon>
        <taxon>Actinomycetota</taxon>
        <taxon>Actinomycetes</taxon>
        <taxon>Mycobacteriales</taxon>
        <taxon>Corynebacteriaceae</taxon>
        <taxon>Corynebacterium</taxon>
    </lineage>
</organism>
<evidence type="ECO:0000313" key="2">
    <source>
        <dbReference type="EMBL" id="TWT25619.1"/>
    </source>
</evidence>
<evidence type="ECO:0000313" key="3">
    <source>
        <dbReference type="Proteomes" id="UP000320791"/>
    </source>
</evidence>
<dbReference type="Proteomes" id="UP000320791">
    <property type="component" value="Unassembled WGS sequence"/>
</dbReference>
<name>A0A5C5UIJ9_9CORY</name>
<accession>A0A5C5UIJ9</accession>
<sequence length="87" mass="9514">MTTGRYHATTPPAGGLRATADLGLVFLFFIRGSYEEIPDESRPKTPQLVLPFFVEVPNEEIPDDRRSTAAHNLSGQAAGKAAKHLQH</sequence>
<dbReference type="AlphaFoldDB" id="A0A5C5UIJ9"/>
<reference evidence="2 3" key="1">
    <citation type="submission" date="2019-08" db="EMBL/GenBank/DDBJ databases">
        <authorList>
            <person name="Lei W."/>
        </authorList>
    </citation>
    <scope>NUCLEOTIDE SEQUENCE [LARGE SCALE GENOMIC DNA]</scope>
    <source>
        <strain evidence="2 3">CCUG 58627</strain>
    </source>
</reference>
<proteinExistence type="predicted"/>
<evidence type="ECO:0000256" key="1">
    <source>
        <dbReference type="SAM" id="MobiDB-lite"/>
    </source>
</evidence>